<organism evidence="1 2">
    <name type="scientific">Entomophthora muscae</name>
    <dbReference type="NCBI Taxonomy" id="34485"/>
    <lineage>
        <taxon>Eukaryota</taxon>
        <taxon>Fungi</taxon>
        <taxon>Fungi incertae sedis</taxon>
        <taxon>Zoopagomycota</taxon>
        <taxon>Entomophthoromycotina</taxon>
        <taxon>Entomophthoromycetes</taxon>
        <taxon>Entomophthorales</taxon>
        <taxon>Entomophthoraceae</taxon>
        <taxon>Entomophthora</taxon>
    </lineage>
</organism>
<dbReference type="EMBL" id="QTSX02006564">
    <property type="protein sequence ID" value="KAJ9053047.1"/>
    <property type="molecule type" value="Genomic_DNA"/>
</dbReference>
<dbReference type="Proteomes" id="UP001165960">
    <property type="component" value="Unassembled WGS sequence"/>
</dbReference>
<sequence>MIQKFVKQMFVVLGTHYSSMERWQRNACLKLIHVGELAFETVPYLAFMVLPIIAFRGEWSFTSIVVASWCISEILFHIYSHVVIYKLTKNPKHHIPMTQDTRKTIALQVCDHLVDPDAELRGWMHPTPKGRLHINDILTWVAWGFFGKDLSEITQDEQPLVKEVLDIFNNKLQCNDVWPRKEQQPTYTIRPTLDALDLGIKSLAMYAFFSVLKIGICTAWCLDGFRFEIIGKGVSYWIREPEDEEGEPIMLLHGGGVGIYMYATQIAYLVRKYPKRRIILYIISNACLAPASDDISVEDIISTIDILFANEKVSKVSIIAHSFGTMVAGFLVLHRPQYLARLTFVDPICFMIYDSSFAFLSLYAKPTCLFHHIYYILSRDPVFASFLHNQWLPVFLFFPESITVPATIYVAERDWIVDGRKTFNYLQDRKAKSNLDNVDLHLIDMTHGEYLYSMERIKRFSAAL</sequence>
<evidence type="ECO:0000313" key="1">
    <source>
        <dbReference type="EMBL" id="KAJ9053047.1"/>
    </source>
</evidence>
<comment type="caution">
    <text evidence="1">The sequence shown here is derived from an EMBL/GenBank/DDBJ whole genome shotgun (WGS) entry which is preliminary data.</text>
</comment>
<accession>A0ACC2RSG7</accession>
<name>A0ACC2RSG7_9FUNG</name>
<evidence type="ECO:0000313" key="2">
    <source>
        <dbReference type="Proteomes" id="UP001165960"/>
    </source>
</evidence>
<proteinExistence type="predicted"/>
<gene>
    <name evidence="1" type="ORF">DSO57_1027991</name>
</gene>
<keyword evidence="2" id="KW-1185">Reference proteome</keyword>
<reference evidence="1" key="1">
    <citation type="submission" date="2022-04" db="EMBL/GenBank/DDBJ databases">
        <title>Genome of the entomopathogenic fungus Entomophthora muscae.</title>
        <authorList>
            <person name="Elya C."/>
            <person name="Lovett B.R."/>
            <person name="Lee E."/>
            <person name="Macias A.M."/>
            <person name="Hajek A.E."/>
            <person name="De Bivort B.L."/>
            <person name="Kasson M.T."/>
            <person name="De Fine Licht H.H."/>
            <person name="Stajich J.E."/>
        </authorList>
    </citation>
    <scope>NUCLEOTIDE SEQUENCE</scope>
    <source>
        <strain evidence="1">Berkeley</strain>
    </source>
</reference>
<protein>
    <submittedName>
        <fullName evidence="1">Uncharacterized protein</fullName>
    </submittedName>
</protein>